<dbReference type="RefSeq" id="XP_025563206.1">
    <property type="nucleotide sequence ID" value="XM_025703160.1"/>
</dbReference>
<organism evidence="2 3">
    <name type="scientific">Aspergillus vadensis (strain CBS 113365 / IMI 142717 / IBT 24658)</name>
    <dbReference type="NCBI Taxonomy" id="1448311"/>
    <lineage>
        <taxon>Eukaryota</taxon>
        <taxon>Fungi</taxon>
        <taxon>Dikarya</taxon>
        <taxon>Ascomycota</taxon>
        <taxon>Pezizomycotina</taxon>
        <taxon>Eurotiomycetes</taxon>
        <taxon>Eurotiomycetidae</taxon>
        <taxon>Eurotiales</taxon>
        <taxon>Aspergillaceae</taxon>
        <taxon>Aspergillus</taxon>
        <taxon>Aspergillus subgen. Circumdati</taxon>
    </lineage>
</organism>
<dbReference type="EMBL" id="KZ821623">
    <property type="protein sequence ID" value="PYH69412.1"/>
    <property type="molecule type" value="Genomic_DNA"/>
</dbReference>
<evidence type="ECO:0000313" key="2">
    <source>
        <dbReference type="EMBL" id="PYH69412.1"/>
    </source>
</evidence>
<reference evidence="2" key="1">
    <citation type="submission" date="2016-12" db="EMBL/GenBank/DDBJ databases">
        <title>The genomes of Aspergillus section Nigri reveals drivers in fungal speciation.</title>
        <authorList>
            <consortium name="DOE Joint Genome Institute"/>
            <person name="Vesth T.C."/>
            <person name="Nybo J."/>
            <person name="Theobald S."/>
            <person name="Brandl J."/>
            <person name="Frisvad J.C."/>
            <person name="Nielsen K.F."/>
            <person name="Lyhne E.K."/>
            <person name="Kogle M.E."/>
            <person name="Kuo A."/>
            <person name="Riley R."/>
            <person name="Clum A."/>
            <person name="Nolan M."/>
            <person name="Lipzen A."/>
            <person name="Salamov A."/>
            <person name="Henrissat B."/>
            <person name="Wiebenga A."/>
            <person name="De Vries R.P."/>
            <person name="Grigoriev I.V."/>
            <person name="Mortensen U.H."/>
            <person name="Andersen M.R."/>
            <person name="Baker S.E."/>
        </authorList>
    </citation>
    <scope>NUCLEOTIDE SEQUENCE [LARGE SCALE GENOMIC DNA]</scope>
    <source>
        <strain evidence="2">CBS 113365</strain>
    </source>
</reference>
<keyword evidence="1" id="KW-0732">Signal</keyword>
<proteinExistence type="predicted"/>
<keyword evidence="3" id="KW-1185">Reference proteome</keyword>
<protein>
    <submittedName>
        <fullName evidence="2">Uncharacterized protein</fullName>
    </submittedName>
</protein>
<dbReference type="AlphaFoldDB" id="A0A319CM68"/>
<dbReference type="Proteomes" id="UP000248405">
    <property type="component" value="Unassembled WGS sequence"/>
</dbReference>
<evidence type="ECO:0000313" key="3">
    <source>
        <dbReference type="Proteomes" id="UP000248405"/>
    </source>
</evidence>
<sequence>MTILLLFSLIISGFFTKLIGIRLQPQQACDPGLVLQLSEQTSVPTVESPGSWQAVRAAHGYLLCYPPNQLTQDATPPSDLRQMLQKTSLCQSSSWLVVVAFSEWGMQTV</sequence>
<gene>
    <name evidence="2" type="ORF">BO88DRAFT_34289</name>
</gene>
<feature type="signal peptide" evidence="1">
    <location>
        <begin position="1"/>
        <end position="20"/>
    </location>
</feature>
<name>A0A319CM68_ASPVC</name>
<evidence type="ECO:0000256" key="1">
    <source>
        <dbReference type="SAM" id="SignalP"/>
    </source>
</evidence>
<dbReference type="GeneID" id="37207752"/>
<feature type="chain" id="PRO_5016331203" evidence="1">
    <location>
        <begin position="21"/>
        <end position="109"/>
    </location>
</feature>
<accession>A0A319CM68</accession>